<organism evidence="8 9">
    <name type="scientific">Tolumonas auensis (strain DSM 9187 / NBRC 110442 / TA 4)</name>
    <dbReference type="NCBI Taxonomy" id="595494"/>
    <lineage>
        <taxon>Bacteria</taxon>
        <taxon>Pseudomonadati</taxon>
        <taxon>Pseudomonadota</taxon>
        <taxon>Gammaproteobacteria</taxon>
        <taxon>Aeromonadales</taxon>
        <taxon>Aeromonadaceae</taxon>
        <taxon>Tolumonas</taxon>
    </lineage>
</organism>
<name>C4LEW8_TOLAT</name>
<comment type="subunit">
    <text evidence="3">Homodimer.</text>
</comment>
<dbReference type="EMBL" id="CP001616">
    <property type="protein sequence ID" value="ACQ93135.1"/>
    <property type="molecule type" value="Genomic_DNA"/>
</dbReference>
<dbReference type="CDD" id="cd00609">
    <property type="entry name" value="AAT_like"/>
    <property type="match status" value="1"/>
</dbReference>
<dbReference type="InterPro" id="IPR015424">
    <property type="entry name" value="PyrdxlP-dep_Trfase"/>
</dbReference>
<keyword evidence="5 8" id="KW-0808">Transferase</keyword>
<dbReference type="Gene3D" id="3.40.640.10">
    <property type="entry name" value="Type I PLP-dependent aspartate aminotransferase-like (Major domain)"/>
    <property type="match status" value="1"/>
</dbReference>
<dbReference type="InterPro" id="IPR004839">
    <property type="entry name" value="Aminotransferase_I/II_large"/>
</dbReference>
<comment type="similarity">
    <text evidence="2">Belongs to the class-I pyridoxal-phosphate-dependent aminotransferase family.</text>
</comment>
<protein>
    <submittedName>
        <fullName evidence="8">Aromatic-amino-acid transaminase</fullName>
        <ecNumber evidence="8">2.6.1.57</ecNumber>
    </submittedName>
</protein>
<accession>C4LEW8</accession>
<dbReference type="eggNOG" id="COG1448">
    <property type="taxonomic scope" value="Bacteria"/>
</dbReference>
<evidence type="ECO:0000256" key="3">
    <source>
        <dbReference type="ARBA" id="ARBA00011738"/>
    </source>
</evidence>
<dbReference type="Gene3D" id="3.90.1150.10">
    <property type="entry name" value="Aspartate Aminotransferase, domain 1"/>
    <property type="match status" value="1"/>
</dbReference>
<evidence type="ECO:0000313" key="9">
    <source>
        <dbReference type="Proteomes" id="UP000009073"/>
    </source>
</evidence>
<dbReference type="KEGG" id="tau:Tola_1524"/>
<keyword evidence="4 8" id="KW-0032">Aminotransferase</keyword>
<dbReference type="AlphaFoldDB" id="C4LEW8"/>
<dbReference type="SUPFAM" id="SSF53383">
    <property type="entry name" value="PLP-dependent transferases"/>
    <property type="match status" value="1"/>
</dbReference>
<dbReference type="FunFam" id="3.90.1150.10:FF:000001">
    <property type="entry name" value="Aspartate aminotransferase"/>
    <property type="match status" value="1"/>
</dbReference>
<dbReference type="OrthoDB" id="9766445at2"/>
<dbReference type="InterPro" id="IPR015421">
    <property type="entry name" value="PyrdxlP-dep_Trfase_major"/>
</dbReference>
<evidence type="ECO:0000259" key="7">
    <source>
        <dbReference type="Pfam" id="PF00155"/>
    </source>
</evidence>
<evidence type="ECO:0000256" key="5">
    <source>
        <dbReference type="ARBA" id="ARBA00022679"/>
    </source>
</evidence>
<dbReference type="PRINTS" id="PR00799">
    <property type="entry name" value="TRANSAMINASE"/>
</dbReference>
<sequence>MFQHVDIYPGDPILSLVDTFKKDPRSHKVNLGIGIYYDEAGNIPVLGSVQKAETEIAQKITPRPYLPMEGATDYRTAVQELLWGVDHDALKAGRITTIQTLGGSGALKVGADFLHRYFPQSEVWVSDPTWDNHHAIFQGAGINTHTYPYYDETTGGVRFADMLETFRQLPLKSIILMHPCCHNPTGVDLSRAQWEELLPVITERELIPFLDIAYQGFGDSIVEDTFAVRMLTDAKISFFVSNSFSKNLSLYSERCGGLSVVCPNAEEADRVLGQLKLTVRKIYSSPPSHGAQVVASVLTQPELRAAWEQEVSEMRERIKAMRQKLYETLTAKVPGKDFSYMITQRGMFSYTGLTPEQVDRLREEFAVYLVRTGRMCVAGLNTRNVEYVANSMAAVLQD</sequence>
<dbReference type="GO" id="GO:0030170">
    <property type="term" value="F:pyridoxal phosphate binding"/>
    <property type="evidence" value="ECO:0007669"/>
    <property type="project" value="InterPro"/>
</dbReference>
<dbReference type="HOGENOM" id="CLU_032440_1_2_6"/>
<dbReference type="InterPro" id="IPR015422">
    <property type="entry name" value="PyrdxlP-dep_Trfase_small"/>
</dbReference>
<gene>
    <name evidence="8" type="ordered locus">Tola_1524</name>
</gene>
<dbReference type="NCBIfam" id="NF006719">
    <property type="entry name" value="PRK09257.1"/>
    <property type="match status" value="1"/>
</dbReference>
<dbReference type="GO" id="GO:0042802">
    <property type="term" value="F:identical protein binding"/>
    <property type="evidence" value="ECO:0007669"/>
    <property type="project" value="TreeGrafter"/>
</dbReference>
<evidence type="ECO:0000256" key="6">
    <source>
        <dbReference type="ARBA" id="ARBA00022898"/>
    </source>
</evidence>
<evidence type="ECO:0000256" key="4">
    <source>
        <dbReference type="ARBA" id="ARBA00022576"/>
    </source>
</evidence>
<evidence type="ECO:0000313" key="8">
    <source>
        <dbReference type="EMBL" id="ACQ93135.1"/>
    </source>
</evidence>
<evidence type="ECO:0000256" key="2">
    <source>
        <dbReference type="ARBA" id="ARBA00007441"/>
    </source>
</evidence>
<dbReference type="EC" id="2.6.1.57" evidence="8"/>
<dbReference type="GO" id="GO:0033585">
    <property type="term" value="P:L-phenylalanine biosynthetic process from chorismate via phenylpyruvate"/>
    <property type="evidence" value="ECO:0007669"/>
    <property type="project" value="TreeGrafter"/>
</dbReference>
<dbReference type="PANTHER" id="PTHR11879:SF37">
    <property type="entry name" value="AROMATIC-AMINO-ACID AMINOTRANSFERASE"/>
    <property type="match status" value="1"/>
</dbReference>
<dbReference type="PANTHER" id="PTHR11879">
    <property type="entry name" value="ASPARTATE AMINOTRANSFERASE"/>
    <property type="match status" value="1"/>
</dbReference>
<proteinExistence type="inferred from homology"/>
<reference evidence="9" key="1">
    <citation type="submission" date="2009-05" db="EMBL/GenBank/DDBJ databases">
        <title>Complete sequence of Tolumonas auensis DSM 9187.</title>
        <authorList>
            <consortium name="US DOE Joint Genome Institute"/>
            <person name="Lucas S."/>
            <person name="Copeland A."/>
            <person name="Lapidus A."/>
            <person name="Glavina del Rio T."/>
            <person name="Tice H."/>
            <person name="Bruce D."/>
            <person name="Goodwin L."/>
            <person name="Pitluck S."/>
            <person name="Chertkov O."/>
            <person name="Brettin T."/>
            <person name="Detter J.C."/>
            <person name="Han C."/>
            <person name="Larimer F."/>
            <person name="Land M."/>
            <person name="Hauser L."/>
            <person name="Kyrpides N."/>
            <person name="Mikhailova N."/>
            <person name="Spring S."/>
            <person name="Beller H."/>
        </authorList>
    </citation>
    <scope>NUCLEOTIDE SEQUENCE [LARGE SCALE GENOMIC DNA]</scope>
    <source>
        <strain evidence="9">DSM 9187 / TA4</strain>
    </source>
</reference>
<comment type="cofactor">
    <cofactor evidence="1">
        <name>pyridoxal 5'-phosphate</name>
        <dbReference type="ChEBI" id="CHEBI:597326"/>
    </cofactor>
</comment>
<evidence type="ECO:0000256" key="1">
    <source>
        <dbReference type="ARBA" id="ARBA00001933"/>
    </source>
</evidence>
<reference evidence="8 9" key="2">
    <citation type="journal article" date="2011" name="Stand. Genomic Sci.">
        <title>Complete genome sequence of Tolumonas auensis type strain (TA 4).</title>
        <authorList>
            <person name="Chertkov O."/>
            <person name="Copeland A."/>
            <person name="Lucas S."/>
            <person name="Lapidus A."/>
            <person name="Berry K.W."/>
            <person name="Detter J.C."/>
            <person name="Del Rio T.G."/>
            <person name="Hammon N."/>
            <person name="Dalin E."/>
            <person name="Tice H."/>
            <person name="Pitluck S."/>
            <person name="Richardson P."/>
            <person name="Bruce D."/>
            <person name="Goodwin L."/>
            <person name="Han C."/>
            <person name="Tapia R."/>
            <person name="Saunders E."/>
            <person name="Schmutz J."/>
            <person name="Brettin T."/>
            <person name="Larimer F."/>
            <person name="Land M."/>
            <person name="Hauser L."/>
            <person name="Spring S."/>
            <person name="Rohde M."/>
            <person name="Kyrpides N.C."/>
            <person name="Ivanova N."/>
            <person name="Goker M."/>
            <person name="Beller H.R."/>
            <person name="Klenk H.P."/>
            <person name="Woyke T."/>
        </authorList>
    </citation>
    <scope>NUCLEOTIDE SEQUENCE [LARGE SCALE GENOMIC DNA]</scope>
    <source>
        <strain evidence="9">DSM 9187 / TA4</strain>
    </source>
</reference>
<keyword evidence="9" id="KW-1185">Reference proteome</keyword>
<dbReference type="Pfam" id="PF00155">
    <property type="entry name" value="Aminotran_1_2"/>
    <property type="match status" value="1"/>
</dbReference>
<dbReference type="Proteomes" id="UP000009073">
    <property type="component" value="Chromosome"/>
</dbReference>
<dbReference type="RefSeq" id="WP_015878607.1">
    <property type="nucleotide sequence ID" value="NC_012691.1"/>
</dbReference>
<dbReference type="InterPro" id="IPR000796">
    <property type="entry name" value="Asp_trans"/>
</dbReference>
<dbReference type="GO" id="GO:0005829">
    <property type="term" value="C:cytosol"/>
    <property type="evidence" value="ECO:0007669"/>
    <property type="project" value="TreeGrafter"/>
</dbReference>
<feature type="domain" description="Aminotransferase class I/classII large" evidence="7">
    <location>
        <begin position="27"/>
        <end position="390"/>
    </location>
</feature>
<dbReference type="FunFam" id="3.40.640.10:FF:000015">
    <property type="entry name" value="Aspartate aminotransferase"/>
    <property type="match status" value="1"/>
</dbReference>
<dbReference type="STRING" id="595494.Tola_1524"/>
<dbReference type="GO" id="GO:0004838">
    <property type="term" value="F:L-tyrosine-2-oxoglutarate transaminase activity"/>
    <property type="evidence" value="ECO:0007669"/>
    <property type="project" value="TreeGrafter"/>
</dbReference>
<keyword evidence="6" id="KW-0663">Pyridoxal phosphate</keyword>